<dbReference type="Gene3D" id="3.10.20.90">
    <property type="entry name" value="Phosphatidylinositol 3-kinase Catalytic Subunit, Chain A, domain 1"/>
    <property type="match status" value="1"/>
</dbReference>
<dbReference type="Pfam" id="PF12436">
    <property type="entry name" value="USP7_ICP0_bdg"/>
    <property type="match status" value="1"/>
</dbReference>
<dbReference type="Proteomes" id="UP000002038">
    <property type="component" value="Unassembled WGS sequence"/>
</dbReference>
<dbReference type="KEGG" id="bgh:BDBG_16042"/>
<dbReference type="OrthoDB" id="289038at2759"/>
<dbReference type="SUPFAM" id="SSF56112">
    <property type="entry name" value="Protein kinase-like (PK-like)"/>
    <property type="match status" value="1"/>
</dbReference>
<dbReference type="InterPro" id="IPR028889">
    <property type="entry name" value="USP"/>
</dbReference>
<evidence type="ECO:0000256" key="1">
    <source>
        <dbReference type="ARBA" id="ARBA00022786"/>
    </source>
</evidence>
<keyword evidence="5" id="KW-1185">Reference proteome</keyword>
<evidence type="ECO:0000313" key="4">
    <source>
        <dbReference type="EMBL" id="OAT03305.1"/>
    </source>
</evidence>
<dbReference type="VEuPathDB" id="FungiDB:BDBG_16042"/>
<dbReference type="Gene3D" id="2.60.210.10">
    <property type="entry name" value="Apoptosis, Tumor Necrosis Factor Receptor Associated Protein 2, Chain A"/>
    <property type="match status" value="1"/>
</dbReference>
<dbReference type="GO" id="GO:0004843">
    <property type="term" value="F:cysteine-type deubiquitinase activity"/>
    <property type="evidence" value="ECO:0007669"/>
    <property type="project" value="InterPro"/>
</dbReference>
<dbReference type="STRING" id="559298.A0A179U5M4"/>
<evidence type="ECO:0000259" key="2">
    <source>
        <dbReference type="PROSITE" id="PS50144"/>
    </source>
</evidence>
<dbReference type="Gene3D" id="3.90.70.10">
    <property type="entry name" value="Cysteine proteinases"/>
    <property type="match status" value="1"/>
</dbReference>
<dbReference type="InterPro" id="IPR038765">
    <property type="entry name" value="Papain-like_cys_pep_sf"/>
</dbReference>
<dbReference type="PANTHER" id="PTHR24006:SF644">
    <property type="entry name" value="UBIQUITIN CARBOXYL-TERMINAL HYDROLASE 7"/>
    <property type="match status" value="1"/>
</dbReference>
<dbReference type="Pfam" id="PF00443">
    <property type="entry name" value="UCH"/>
    <property type="match status" value="1"/>
</dbReference>
<dbReference type="InterPro" id="IPR001394">
    <property type="entry name" value="Peptidase_C19_UCH"/>
</dbReference>
<dbReference type="InterPro" id="IPR011009">
    <property type="entry name" value="Kinase-like_dom_sf"/>
</dbReference>
<sequence length="978" mass="110740">MLAVTAVAAIGCGDLPRSRDQPLFKLFVDSSINTTFNYPTDKRGDHASFVSLQGSYEMIPINSCLLHFTWRRHFPSIVTLLLKLAPKYKAPKYKYIEDCERLERYCPGGFYPLKLGDRLCDGCYSIVQNLGFGGSSTVWLAADQKQQELVAIKIKSADSVSKSQEPAGVVNEGHLCFHSAWNSPTNFLQPGIRLLHSCQVDSHEMRHDSSESLHPLALESENAESKPLATDYEAMMAKLLPVDPTLETAHESHFTWCLPNWTELEKTELSPKFECVGEYSSTHAEITRDQHLSIYLKHGFDDGEMPEHWHACVQFAVVLWNTNSPESYISQNANFRFSSNDPDWGFTKFCELRRLLGHLGDKPSLLGNDEANITAYIRVIRDHTGSLYHTFYNYDSKKVTGFVGLKNLGSTGYLNVILQCFYFTNSFRKGRRPAIYQLPLNHESNRNTFLWALQRLFYSLQTDDKPVSPLEFTKGLGWAPQQLLMQQDVREMARLLLYRFTKEPKLPDIFRGKTNTYTTIDGAQQSRIEDFLDISINIQNIRSLEESLAEYIREIVDEERTENGIQKTTSGVLFETFPDVLYLHLKRYAYDMAQRRLMKVNDFFAYPEEFDASPYLSADTDRSESWVYRLTGVVVHSGGVNGGRYWVFLRPGANLPFYKFNDDRVTSAMLTNVMEDNYGGDGQATNAYMLIYVRKSRINDILASVTAADVPAYIGNGLVEEREMAARLKKEKEEERLYLHTVLASASQFRLHSGFDMTSPSVDNGNTTTLRIRKDTSVNDFTKSVAQKVAVDPGRCTLWICLNRQNGTRRPHEPLLRANITIARACLDANFTGSNPHIWVEVSRVVAGVPAPLPQVTSGGDTILIFIKNFDVMSQTLRGVTSLYVLKDSTIRPHIVTVMGWPEDTRFSVHEEVKPTMILNVDPNSTFERAELGNGDILCVQKLVKPSDFYPMARYPPNLLAKDVYYSTLTISGMSGTG</sequence>
<dbReference type="GO" id="GO:0005829">
    <property type="term" value="C:cytosol"/>
    <property type="evidence" value="ECO:0007669"/>
    <property type="project" value="TreeGrafter"/>
</dbReference>
<proteinExistence type="predicted"/>
<feature type="domain" description="MATH" evidence="2">
    <location>
        <begin position="251"/>
        <end position="377"/>
    </location>
</feature>
<dbReference type="InterPro" id="IPR008974">
    <property type="entry name" value="TRAF-like"/>
</dbReference>
<dbReference type="GeneID" id="8507811"/>
<keyword evidence="1" id="KW-0833">Ubl conjugation pathway</keyword>
<dbReference type="InterPro" id="IPR024729">
    <property type="entry name" value="USP7_ICP0-binding_dom"/>
</dbReference>
<dbReference type="GO" id="GO:0031647">
    <property type="term" value="P:regulation of protein stability"/>
    <property type="evidence" value="ECO:0007669"/>
    <property type="project" value="TreeGrafter"/>
</dbReference>
<evidence type="ECO:0000259" key="3">
    <source>
        <dbReference type="PROSITE" id="PS50235"/>
    </source>
</evidence>
<feature type="domain" description="USP" evidence="3">
    <location>
        <begin position="403"/>
        <end position="695"/>
    </location>
</feature>
<dbReference type="PANTHER" id="PTHR24006">
    <property type="entry name" value="UBIQUITIN CARBOXYL-TERMINAL HYDROLASE"/>
    <property type="match status" value="1"/>
</dbReference>
<dbReference type="EMBL" id="GG657448">
    <property type="protein sequence ID" value="OAT03305.1"/>
    <property type="molecule type" value="Genomic_DNA"/>
</dbReference>
<dbReference type="GO" id="GO:0005634">
    <property type="term" value="C:nucleus"/>
    <property type="evidence" value="ECO:0007669"/>
    <property type="project" value="TreeGrafter"/>
</dbReference>
<dbReference type="SUPFAM" id="SSF49599">
    <property type="entry name" value="TRAF domain-like"/>
    <property type="match status" value="1"/>
</dbReference>
<dbReference type="AlphaFoldDB" id="A0A179U5M4"/>
<gene>
    <name evidence="4" type="ORF">BDBG_16042</name>
</gene>
<dbReference type="InterPro" id="IPR002083">
    <property type="entry name" value="MATH/TRAF_dom"/>
</dbReference>
<dbReference type="PROSITE" id="PS50144">
    <property type="entry name" value="MATH"/>
    <property type="match status" value="1"/>
</dbReference>
<dbReference type="PROSITE" id="PS50235">
    <property type="entry name" value="USP_3"/>
    <property type="match status" value="1"/>
</dbReference>
<dbReference type="RefSeq" id="XP_031575573.1">
    <property type="nucleotide sequence ID" value="XM_031724077.1"/>
</dbReference>
<organism evidence="4 5">
    <name type="scientific">Blastomyces gilchristii (strain SLH14081)</name>
    <name type="common">Blastomyces dermatitidis</name>
    <dbReference type="NCBI Taxonomy" id="559298"/>
    <lineage>
        <taxon>Eukaryota</taxon>
        <taxon>Fungi</taxon>
        <taxon>Dikarya</taxon>
        <taxon>Ascomycota</taxon>
        <taxon>Pezizomycotina</taxon>
        <taxon>Eurotiomycetes</taxon>
        <taxon>Eurotiomycetidae</taxon>
        <taxon>Onygenales</taxon>
        <taxon>Ajellomycetaceae</taxon>
        <taxon>Blastomyces</taxon>
    </lineage>
</organism>
<dbReference type="GO" id="GO:0016579">
    <property type="term" value="P:protein deubiquitination"/>
    <property type="evidence" value="ECO:0007669"/>
    <property type="project" value="InterPro"/>
</dbReference>
<dbReference type="SUPFAM" id="SSF54001">
    <property type="entry name" value="Cysteine proteinases"/>
    <property type="match status" value="1"/>
</dbReference>
<evidence type="ECO:0000313" key="5">
    <source>
        <dbReference type="Proteomes" id="UP000002038"/>
    </source>
</evidence>
<name>A0A179U5M4_BLAGS</name>
<dbReference type="InterPro" id="IPR050164">
    <property type="entry name" value="Peptidase_C19"/>
</dbReference>
<accession>A0A179U5M4</accession>
<reference evidence="5" key="1">
    <citation type="journal article" date="2015" name="PLoS Genet.">
        <title>The dynamic genome and transcriptome of the human fungal pathogen Blastomyces and close relative Emmonsia.</title>
        <authorList>
            <person name="Munoz J.F."/>
            <person name="Gauthier G.M."/>
            <person name="Desjardins C.A."/>
            <person name="Gallo J.E."/>
            <person name="Holder J."/>
            <person name="Sullivan T.D."/>
            <person name="Marty A.J."/>
            <person name="Carmen J.C."/>
            <person name="Chen Z."/>
            <person name="Ding L."/>
            <person name="Gujja S."/>
            <person name="Magrini V."/>
            <person name="Misas E."/>
            <person name="Mitreva M."/>
            <person name="Priest M."/>
            <person name="Saif S."/>
            <person name="Whiston E.A."/>
            <person name="Young S."/>
            <person name="Zeng Q."/>
            <person name="Goldman W.E."/>
            <person name="Mardis E.R."/>
            <person name="Taylor J.W."/>
            <person name="McEwen J.G."/>
            <person name="Clay O.K."/>
            <person name="Klein B.S."/>
            <person name="Cuomo C.A."/>
        </authorList>
    </citation>
    <scope>NUCLEOTIDE SEQUENCE [LARGE SCALE GENOMIC DNA]</scope>
    <source>
        <strain evidence="5">SLH14081</strain>
    </source>
</reference>
<dbReference type="Gene3D" id="3.30.200.20">
    <property type="entry name" value="Phosphorylase Kinase, domain 1"/>
    <property type="match status" value="1"/>
</dbReference>
<protein>
    <submittedName>
        <fullName evidence="4">Uncharacterized protein</fullName>
    </submittedName>
</protein>